<name>A0ABY8X375_9BACL</name>
<feature type="transmembrane region" description="Helical" evidence="1">
    <location>
        <begin position="57"/>
        <end position="75"/>
    </location>
</feature>
<accession>A0ABY8X375</accession>
<evidence type="ECO:0000313" key="2">
    <source>
        <dbReference type="EMBL" id="WIV19609.1"/>
    </source>
</evidence>
<keyword evidence="1" id="KW-0472">Membrane</keyword>
<dbReference type="EMBL" id="CP127162">
    <property type="protein sequence ID" value="WIV19609.1"/>
    <property type="molecule type" value="Genomic_DNA"/>
</dbReference>
<organism evidence="2 3">
    <name type="scientific">Paenibacillus polygoni</name>
    <dbReference type="NCBI Taxonomy" id="3050112"/>
    <lineage>
        <taxon>Bacteria</taxon>
        <taxon>Bacillati</taxon>
        <taxon>Bacillota</taxon>
        <taxon>Bacilli</taxon>
        <taxon>Bacillales</taxon>
        <taxon>Paenibacillaceae</taxon>
        <taxon>Paenibacillus</taxon>
    </lineage>
</organism>
<sequence length="76" mass="8756">MNEQYSYPMNSNYISGYPVSGYERMYQTYGGNWEEPVQSYVMPHSNSLPVHKYADDLAGILLVLFVLLVIISKIFL</sequence>
<protein>
    <submittedName>
        <fullName evidence="2">Uncharacterized protein</fullName>
    </submittedName>
</protein>
<keyword evidence="1" id="KW-0812">Transmembrane</keyword>
<gene>
    <name evidence="2" type="ORF">QPK24_02350</name>
</gene>
<reference evidence="2 3" key="1">
    <citation type="submission" date="2023-06" db="EMBL/GenBank/DDBJ databases">
        <title>Paenibacillus polygonum sp. nov., an endophytic bacterium, isolated from Polygonum lapathifolium L. in Nanji Wetland National Nature Reserve, South of Poyang Lake, Jiangxi Province, China.</title>
        <authorList>
            <person name="Yu Z."/>
        </authorList>
    </citation>
    <scope>NUCLEOTIDE SEQUENCE [LARGE SCALE GENOMIC DNA]</scope>
    <source>
        <strain evidence="2 3">C31</strain>
    </source>
</reference>
<evidence type="ECO:0000313" key="3">
    <source>
        <dbReference type="Proteomes" id="UP001236415"/>
    </source>
</evidence>
<keyword evidence="3" id="KW-1185">Reference proteome</keyword>
<keyword evidence="1" id="KW-1133">Transmembrane helix</keyword>
<dbReference type="RefSeq" id="WP_285745828.1">
    <property type="nucleotide sequence ID" value="NZ_CP127162.1"/>
</dbReference>
<evidence type="ECO:0000256" key="1">
    <source>
        <dbReference type="SAM" id="Phobius"/>
    </source>
</evidence>
<proteinExistence type="predicted"/>
<dbReference type="Proteomes" id="UP001236415">
    <property type="component" value="Chromosome"/>
</dbReference>